<dbReference type="InParanoid" id="G4U0Y1"/>
<accession>G4U0Y1</accession>
<organism evidence="1 2">
    <name type="scientific">Serendipita indica (strain DSM 11827)</name>
    <name type="common">Root endophyte fungus</name>
    <name type="synonym">Piriformospora indica</name>
    <dbReference type="NCBI Taxonomy" id="1109443"/>
    <lineage>
        <taxon>Eukaryota</taxon>
        <taxon>Fungi</taxon>
        <taxon>Dikarya</taxon>
        <taxon>Basidiomycota</taxon>
        <taxon>Agaricomycotina</taxon>
        <taxon>Agaricomycetes</taxon>
        <taxon>Sebacinales</taxon>
        <taxon>Serendipitaceae</taxon>
        <taxon>Serendipita</taxon>
    </lineage>
</organism>
<gene>
    <name evidence="1" type="ORF">PIIN_11207</name>
</gene>
<proteinExistence type="predicted"/>
<comment type="caution">
    <text evidence="1">The sequence shown here is derived from an EMBL/GenBank/DDBJ whole genome shotgun (WGS) entry which is preliminary data.</text>
</comment>
<name>G4U0Y1_SERID</name>
<evidence type="ECO:0000313" key="2">
    <source>
        <dbReference type="Proteomes" id="UP000007148"/>
    </source>
</evidence>
<evidence type="ECO:0000313" key="1">
    <source>
        <dbReference type="EMBL" id="CCA77224.1"/>
    </source>
</evidence>
<dbReference type="EMBL" id="CAFZ01001385">
    <property type="protein sequence ID" value="CCA77224.1"/>
    <property type="molecule type" value="Genomic_DNA"/>
</dbReference>
<dbReference type="HOGENOM" id="CLU_3432036_0_0_1"/>
<sequence>MKILIARHVSTGLIYLF</sequence>
<keyword evidence="2" id="KW-1185">Reference proteome</keyword>
<protein>
    <submittedName>
        <fullName evidence="1">Uncharacterized protein</fullName>
    </submittedName>
</protein>
<dbReference type="AlphaFoldDB" id="G4U0Y1"/>
<dbReference type="Proteomes" id="UP000007148">
    <property type="component" value="Unassembled WGS sequence"/>
</dbReference>
<reference evidence="1 2" key="1">
    <citation type="journal article" date="2011" name="PLoS Pathog.">
        <title>Endophytic Life Strategies Decoded by Genome and Transcriptome Analyses of the Mutualistic Root Symbiont Piriformospora indica.</title>
        <authorList>
            <person name="Zuccaro A."/>
            <person name="Lahrmann U."/>
            <person name="Guldener U."/>
            <person name="Langen G."/>
            <person name="Pfiffi S."/>
            <person name="Biedenkopf D."/>
            <person name="Wong P."/>
            <person name="Samans B."/>
            <person name="Grimm C."/>
            <person name="Basiewicz M."/>
            <person name="Murat C."/>
            <person name="Martin F."/>
            <person name="Kogel K.H."/>
        </authorList>
    </citation>
    <scope>NUCLEOTIDE SEQUENCE [LARGE SCALE GENOMIC DNA]</scope>
    <source>
        <strain evidence="1 2">DSM 11827</strain>
    </source>
</reference>